<protein>
    <submittedName>
        <fullName evidence="1">Outer envelope pore protein 24A, chloroplastic-like</fullName>
    </submittedName>
</protein>
<reference evidence="2" key="1">
    <citation type="journal article" date="2019" name="Plant Biotechnol. J.">
        <title>Genome sequencing of the Australian wild diploid species Gossypium australe highlights disease resistance and delayed gland morphogenesis.</title>
        <authorList>
            <person name="Cai Y."/>
            <person name="Cai X."/>
            <person name="Wang Q."/>
            <person name="Wang P."/>
            <person name="Zhang Y."/>
            <person name="Cai C."/>
            <person name="Xu Y."/>
            <person name="Wang K."/>
            <person name="Zhou Z."/>
            <person name="Wang C."/>
            <person name="Geng S."/>
            <person name="Li B."/>
            <person name="Dong Q."/>
            <person name="Hou Y."/>
            <person name="Wang H."/>
            <person name="Ai P."/>
            <person name="Liu Z."/>
            <person name="Yi F."/>
            <person name="Sun M."/>
            <person name="An G."/>
            <person name="Cheng J."/>
            <person name="Zhang Y."/>
            <person name="Shi Q."/>
            <person name="Xie Y."/>
            <person name="Shi X."/>
            <person name="Chang Y."/>
            <person name="Huang F."/>
            <person name="Chen Y."/>
            <person name="Hong S."/>
            <person name="Mi L."/>
            <person name="Sun Q."/>
            <person name="Zhang L."/>
            <person name="Zhou B."/>
            <person name="Peng R."/>
            <person name="Zhang X."/>
            <person name="Liu F."/>
        </authorList>
    </citation>
    <scope>NUCLEOTIDE SEQUENCE [LARGE SCALE GENOMIC DNA]</scope>
    <source>
        <strain evidence="2">cv. PA1801</strain>
    </source>
</reference>
<dbReference type="EMBL" id="SMMG02000004">
    <property type="protein sequence ID" value="KAA3476382.1"/>
    <property type="molecule type" value="Genomic_DNA"/>
</dbReference>
<sequence length="78" mass="8587">MSRTRKGLNSNQIDESNEYGLLKKLSARVKTEGGYIPIGISSLQVELSIGLSISAYMNLAEESKNPKIIAESSWDLEI</sequence>
<keyword evidence="2" id="KW-1185">Reference proteome</keyword>
<dbReference type="Proteomes" id="UP000325315">
    <property type="component" value="Unassembled WGS sequence"/>
</dbReference>
<dbReference type="AlphaFoldDB" id="A0A5B6W657"/>
<name>A0A5B6W657_9ROSI</name>
<organism evidence="1 2">
    <name type="scientific">Gossypium australe</name>
    <dbReference type="NCBI Taxonomy" id="47621"/>
    <lineage>
        <taxon>Eukaryota</taxon>
        <taxon>Viridiplantae</taxon>
        <taxon>Streptophyta</taxon>
        <taxon>Embryophyta</taxon>
        <taxon>Tracheophyta</taxon>
        <taxon>Spermatophyta</taxon>
        <taxon>Magnoliopsida</taxon>
        <taxon>eudicotyledons</taxon>
        <taxon>Gunneridae</taxon>
        <taxon>Pentapetalae</taxon>
        <taxon>rosids</taxon>
        <taxon>malvids</taxon>
        <taxon>Malvales</taxon>
        <taxon>Malvaceae</taxon>
        <taxon>Malvoideae</taxon>
        <taxon>Gossypium</taxon>
    </lineage>
</organism>
<evidence type="ECO:0000313" key="1">
    <source>
        <dbReference type="EMBL" id="KAA3476382.1"/>
    </source>
</evidence>
<accession>A0A5B6W657</accession>
<proteinExistence type="predicted"/>
<gene>
    <name evidence="1" type="ORF">EPI10_010367</name>
</gene>
<evidence type="ECO:0000313" key="2">
    <source>
        <dbReference type="Proteomes" id="UP000325315"/>
    </source>
</evidence>
<comment type="caution">
    <text evidence="1">The sequence shown here is derived from an EMBL/GenBank/DDBJ whole genome shotgun (WGS) entry which is preliminary data.</text>
</comment>